<evidence type="ECO:0000256" key="1">
    <source>
        <dbReference type="SAM" id="MobiDB-lite"/>
    </source>
</evidence>
<evidence type="ECO:0000313" key="3">
    <source>
        <dbReference type="Proteomes" id="UP001219518"/>
    </source>
</evidence>
<dbReference type="Proteomes" id="UP001219518">
    <property type="component" value="Unassembled WGS sequence"/>
</dbReference>
<feature type="region of interest" description="Disordered" evidence="1">
    <location>
        <begin position="207"/>
        <end position="285"/>
    </location>
</feature>
<proteinExistence type="predicted"/>
<organism evidence="2 3">
    <name type="scientific">Frankliniella fusca</name>
    <dbReference type="NCBI Taxonomy" id="407009"/>
    <lineage>
        <taxon>Eukaryota</taxon>
        <taxon>Metazoa</taxon>
        <taxon>Ecdysozoa</taxon>
        <taxon>Arthropoda</taxon>
        <taxon>Hexapoda</taxon>
        <taxon>Insecta</taxon>
        <taxon>Pterygota</taxon>
        <taxon>Neoptera</taxon>
        <taxon>Paraneoptera</taxon>
        <taxon>Thysanoptera</taxon>
        <taxon>Terebrantia</taxon>
        <taxon>Thripoidea</taxon>
        <taxon>Thripidae</taxon>
        <taxon>Frankliniella</taxon>
    </lineage>
</organism>
<reference evidence="2" key="2">
    <citation type="journal article" date="2023" name="BMC Genomics">
        <title>Pest status, molecular evolution, and epigenetic factors derived from the genome assembly of Frankliniella fusca, a thysanopteran phytovirus vector.</title>
        <authorList>
            <person name="Catto M.A."/>
            <person name="Labadie P.E."/>
            <person name="Jacobson A.L."/>
            <person name="Kennedy G.G."/>
            <person name="Srinivasan R."/>
            <person name="Hunt B.G."/>
        </authorList>
    </citation>
    <scope>NUCLEOTIDE SEQUENCE</scope>
    <source>
        <strain evidence="2">PL_HMW_Pooled</strain>
    </source>
</reference>
<gene>
    <name evidence="2" type="ORF">KUF71_014799</name>
</gene>
<accession>A0AAE1I3M6</accession>
<sequence>MSDLHKEVVVQMYPESDLRRFPGVRVSGDRSNAMEMKKKGFRIKQGRFEKTLVRRHMEEGQSCFQGFNGDKTSPSVWFAPTPSAEVRCRAVLAQRHGHGQTPAPRAAEGYNCKTPEFASLNCRTPEFVGLNCKTPEFVSLNRGTNLQFKLTNSGVLQFKLANSGVLQLREAEVTTGRTPWRGGAPRFWQRPQFDALIWTAAKCKSPRSDWLSGRKSVERVGRRKGGGGGSTVEEGGDRNSSYKKKGAGEAENQANSKALLHVAKSGTINSGRSRRISSKGETIQDLSVSRITKPRLPDVRIG</sequence>
<evidence type="ECO:0000313" key="2">
    <source>
        <dbReference type="EMBL" id="KAK3932822.1"/>
    </source>
</evidence>
<name>A0AAE1I3M6_9NEOP</name>
<keyword evidence="3" id="KW-1185">Reference proteome</keyword>
<protein>
    <submittedName>
        <fullName evidence="2">Folate synthesis bifunctional protein</fullName>
    </submittedName>
</protein>
<dbReference type="EMBL" id="JAHWGI010001440">
    <property type="protein sequence ID" value="KAK3932822.1"/>
    <property type="molecule type" value="Genomic_DNA"/>
</dbReference>
<reference evidence="2" key="1">
    <citation type="submission" date="2021-07" db="EMBL/GenBank/DDBJ databases">
        <authorList>
            <person name="Catto M.A."/>
            <person name="Jacobson A."/>
            <person name="Kennedy G."/>
            <person name="Labadie P."/>
            <person name="Hunt B.G."/>
            <person name="Srinivasan R."/>
        </authorList>
    </citation>
    <scope>NUCLEOTIDE SEQUENCE</scope>
    <source>
        <strain evidence="2">PL_HMW_Pooled</strain>
        <tissue evidence="2">Head</tissue>
    </source>
</reference>
<comment type="caution">
    <text evidence="2">The sequence shown here is derived from an EMBL/GenBank/DDBJ whole genome shotgun (WGS) entry which is preliminary data.</text>
</comment>
<dbReference type="AlphaFoldDB" id="A0AAE1I3M6"/>